<feature type="transmembrane region" description="Helical" evidence="2">
    <location>
        <begin position="103"/>
        <end position="124"/>
    </location>
</feature>
<evidence type="ECO:0000256" key="2">
    <source>
        <dbReference type="SAM" id="Phobius"/>
    </source>
</evidence>
<dbReference type="GO" id="GO:0003677">
    <property type="term" value="F:DNA binding"/>
    <property type="evidence" value="ECO:0007669"/>
    <property type="project" value="InterPro"/>
</dbReference>
<accession>A0A844XF11</accession>
<name>A0A844XF11_9SPHN</name>
<dbReference type="InterPro" id="IPR036388">
    <property type="entry name" value="WH-like_DNA-bd_sf"/>
</dbReference>
<evidence type="ECO:0000256" key="1">
    <source>
        <dbReference type="SAM" id="MobiDB-lite"/>
    </source>
</evidence>
<feature type="region of interest" description="Disordered" evidence="1">
    <location>
        <begin position="63"/>
        <end position="94"/>
    </location>
</feature>
<reference evidence="4 5" key="1">
    <citation type="submission" date="2019-12" db="EMBL/GenBank/DDBJ databases">
        <authorList>
            <person name="Lee S.D."/>
        </authorList>
    </citation>
    <scope>NUCLEOTIDE SEQUENCE [LARGE SCALE GENOMIC DNA]</scope>
    <source>
        <strain evidence="4 5">GH3-10</strain>
    </source>
</reference>
<keyword evidence="2" id="KW-1133">Transmembrane helix</keyword>
<reference evidence="4 5" key="2">
    <citation type="submission" date="2020-02" db="EMBL/GenBank/DDBJ databases">
        <title>Erythrobacter dongmakensis sp. nov., isolated from a tidal mudflat.</title>
        <authorList>
            <person name="Kim I.S."/>
        </authorList>
    </citation>
    <scope>NUCLEOTIDE SEQUENCE [LARGE SCALE GENOMIC DNA]</scope>
    <source>
        <strain evidence="4 5">GH3-10</strain>
    </source>
</reference>
<dbReference type="InterPro" id="IPR016032">
    <property type="entry name" value="Sig_transdc_resp-reg_C-effctor"/>
</dbReference>
<dbReference type="EMBL" id="WUBR01000002">
    <property type="protein sequence ID" value="MWV28596.1"/>
    <property type="molecule type" value="Genomic_DNA"/>
</dbReference>
<keyword evidence="2" id="KW-0472">Membrane</keyword>
<dbReference type="SUPFAM" id="SSF46894">
    <property type="entry name" value="C-terminal effector domain of the bipartite response regulators"/>
    <property type="match status" value="1"/>
</dbReference>
<keyword evidence="2" id="KW-0812">Transmembrane</keyword>
<feature type="compositionally biased region" description="Low complexity" evidence="1">
    <location>
        <begin position="74"/>
        <end position="88"/>
    </location>
</feature>
<dbReference type="SMART" id="SM00421">
    <property type="entry name" value="HTH_LUXR"/>
    <property type="match status" value="1"/>
</dbReference>
<sequence length="264" mass="27623">MQQAIGDLTEKEKETLRLLLAGHDTKSTAAALGLSVYTINDRLRSARQKLGVTSSREAARILGEAEGGPPQFPAPSSSGMADSDADAPLSGQSKPARLSTRTLAWLAGGIAMIALVTAVAMFALNPAGDARPVATAQAEGEAPATGTALSAEDARIRDTALDWLALGDAGEWDESWQQAGEMFQSQVTAAQWETAATQVRAPLGGVISREIMSVQQTDTLPGTPPGDYAVVQFATAFASAPGSLETVIMRKEDGSFKTVGYFIR</sequence>
<proteinExistence type="predicted"/>
<dbReference type="PROSITE" id="PS50043">
    <property type="entry name" value="HTH_LUXR_2"/>
    <property type="match status" value="1"/>
</dbReference>
<evidence type="ECO:0000313" key="5">
    <source>
        <dbReference type="Proteomes" id="UP000461409"/>
    </source>
</evidence>
<comment type="caution">
    <text evidence="4">The sequence shown here is derived from an EMBL/GenBank/DDBJ whole genome shotgun (WGS) entry which is preliminary data.</text>
</comment>
<dbReference type="PRINTS" id="PR00038">
    <property type="entry name" value="HTHLUXR"/>
</dbReference>
<gene>
    <name evidence="4" type="ORF">GRF63_11840</name>
</gene>
<protein>
    <submittedName>
        <fullName evidence="4">DUF4019 domain-containing protein</fullName>
    </submittedName>
</protein>
<organism evidence="4 5">
    <name type="scientific">Aurantiacibacter rhizosphaerae</name>
    <dbReference type="NCBI Taxonomy" id="2691582"/>
    <lineage>
        <taxon>Bacteria</taxon>
        <taxon>Pseudomonadati</taxon>
        <taxon>Pseudomonadota</taxon>
        <taxon>Alphaproteobacteria</taxon>
        <taxon>Sphingomonadales</taxon>
        <taxon>Erythrobacteraceae</taxon>
        <taxon>Aurantiacibacter</taxon>
    </lineage>
</organism>
<dbReference type="AlphaFoldDB" id="A0A844XF11"/>
<dbReference type="RefSeq" id="WP_160486180.1">
    <property type="nucleotide sequence ID" value="NZ_WUBR01000002.1"/>
</dbReference>
<keyword evidence="5" id="KW-1185">Reference proteome</keyword>
<dbReference type="Pfam" id="PF13211">
    <property type="entry name" value="DUF4019"/>
    <property type="match status" value="1"/>
</dbReference>
<dbReference type="CDD" id="cd06170">
    <property type="entry name" value="LuxR_C_like"/>
    <property type="match status" value="1"/>
</dbReference>
<dbReference type="InterPro" id="IPR025091">
    <property type="entry name" value="DUF4019"/>
</dbReference>
<dbReference type="Gene3D" id="1.10.10.10">
    <property type="entry name" value="Winged helix-like DNA-binding domain superfamily/Winged helix DNA-binding domain"/>
    <property type="match status" value="1"/>
</dbReference>
<evidence type="ECO:0000259" key="3">
    <source>
        <dbReference type="PROSITE" id="PS50043"/>
    </source>
</evidence>
<dbReference type="InterPro" id="IPR000792">
    <property type="entry name" value="Tscrpt_reg_LuxR_C"/>
</dbReference>
<dbReference type="GO" id="GO:0006355">
    <property type="term" value="P:regulation of DNA-templated transcription"/>
    <property type="evidence" value="ECO:0007669"/>
    <property type="project" value="InterPro"/>
</dbReference>
<feature type="domain" description="HTH luxR-type" evidence="3">
    <location>
        <begin position="1"/>
        <end position="66"/>
    </location>
</feature>
<dbReference type="Pfam" id="PF00196">
    <property type="entry name" value="GerE"/>
    <property type="match status" value="1"/>
</dbReference>
<evidence type="ECO:0000313" key="4">
    <source>
        <dbReference type="EMBL" id="MWV28596.1"/>
    </source>
</evidence>
<dbReference type="Proteomes" id="UP000461409">
    <property type="component" value="Unassembled WGS sequence"/>
</dbReference>